<name>A0ABU5FB50_9BACT</name>
<keyword evidence="1" id="KW-0805">Transcription regulation</keyword>
<dbReference type="PANTHER" id="PTHR43537">
    <property type="entry name" value="TRANSCRIPTIONAL REGULATOR, GNTR FAMILY"/>
    <property type="match status" value="1"/>
</dbReference>
<evidence type="ECO:0000256" key="3">
    <source>
        <dbReference type="ARBA" id="ARBA00023163"/>
    </source>
</evidence>
<dbReference type="InterPro" id="IPR036388">
    <property type="entry name" value="WH-like_DNA-bd_sf"/>
</dbReference>
<comment type="caution">
    <text evidence="5">The sequence shown here is derived from an EMBL/GenBank/DDBJ whole genome shotgun (WGS) entry which is preliminary data.</text>
</comment>
<keyword evidence="6" id="KW-1185">Reference proteome</keyword>
<protein>
    <submittedName>
        <fullName evidence="5">GntR family transcriptional regulator</fullName>
    </submittedName>
</protein>
<dbReference type="SMART" id="SM00895">
    <property type="entry name" value="FCD"/>
    <property type="match status" value="1"/>
</dbReference>
<dbReference type="Proteomes" id="UP001272242">
    <property type="component" value="Unassembled WGS sequence"/>
</dbReference>
<dbReference type="SUPFAM" id="SSF48008">
    <property type="entry name" value="GntR ligand-binding domain-like"/>
    <property type="match status" value="1"/>
</dbReference>
<dbReference type="Gene3D" id="1.20.120.530">
    <property type="entry name" value="GntR ligand-binding domain-like"/>
    <property type="match status" value="1"/>
</dbReference>
<sequence>MRIVYSEELKRHSPRGSRMSVKKGSVRDHVRRALTERILAGHYRPGERLIELQLAREFGTSQGSVREALRELEASRLVETKAHRGTYVRVVGTPEIREAYFVRGVLEQAAALTAAPALAGRAETLRPGVVAILRAADAKDYADQAAQVYSLHRTIVAASGNATLLRLWEALAFETWVRIRLGWGEINRKLAETSYERILAVLDSGDGATAGILLREHASAFSPPPESETTTKPVPPA</sequence>
<organism evidence="5 6">
    <name type="scientific">Gemmata algarum</name>
    <dbReference type="NCBI Taxonomy" id="2975278"/>
    <lineage>
        <taxon>Bacteria</taxon>
        <taxon>Pseudomonadati</taxon>
        <taxon>Planctomycetota</taxon>
        <taxon>Planctomycetia</taxon>
        <taxon>Gemmatales</taxon>
        <taxon>Gemmataceae</taxon>
        <taxon>Gemmata</taxon>
    </lineage>
</organism>
<dbReference type="PANTHER" id="PTHR43537:SF24">
    <property type="entry name" value="GLUCONATE OPERON TRANSCRIPTIONAL REPRESSOR"/>
    <property type="match status" value="1"/>
</dbReference>
<dbReference type="Gene3D" id="1.10.10.10">
    <property type="entry name" value="Winged helix-like DNA-binding domain superfamily/Winged helix DNA-binding domain"/>
    <property type="match status" value="1"/>
</dbReference>
<keyword evidence="3" id="KW-0804">Transcription</keyword>
<dbReference type="Pfam" id="PF00392">
    <property type="entry name" value="GntR"/>
    <property type="match status" value="1"/>
</dbReference>
<dbReference type="InterPro" id="IPR011711">
    <property type="entry name" value="GntR_C"/>
</dbReference>
<dbReference type="Pfam" id="PF07729">
    <property type="entry name" value="FCD"/>
    <property type="match status" value="1"/>
</dbReference>
<gene>
    <name evidence="5" type="ORF">R5W23_004550</name>
</gene>
<dbReference type="SMART" id="SM00345">
    <property type="entry name" value="HTH_GNTR"/>
    <property type="match status" value="1"/>
</dbReference>
<reference evidence="6" key="1">
    <citation type="journal article" date="2023" name="Mar. Drugs">
        <title>Gemmata algarum, a Novel Planctomycete Isolated from an Algal Mat, Displays Antimicrobial Activity.</title>
        <authorList>
            <person name="Kumar G."/>
            <person name="Kallscheuer N."/>
            <person name="Kashif M."/>
            <person name="Ahamad S."/>
            <person name="Jagadeeshwari U."/>
            <person name="Pannikurungottu S."/>
            <person name="Haufschild T."/>
            <person name="Kabuu M."/>
            <person name="Sasikala C."/>
            <person name="Jogler C."/>
            <person name="Ramana C."/>
        </authorList>
    </citation>
    <scope>NUCLEOTIDE SEQUENCE [LARGE SCALE GENOMIC DNA]</scope>
    <source>
        <strain evidence="6">JC673</strain>
    </source>
</reference>
<keyword evidence="2" id="KW-0238">DNA-binding</keyword>
<dbReference type="PROSITE" id="PS50949">
    <property type="entry name" value="HTH_GNTR"/>
    <property type="match status" value="1"/>
</dbReference>
<dbReference type="EMBL" id="JAXBLV010000230">
    <property type="protein sequence ID" value="MDY3563051.1"/>
    <property type="molecule type" value="Genomic_DNA"/>
</dbReference>
<evidence type="ECO:0000313" key="5">
    <source>
        <dbReference type="EMBL" id="MDY3563051.1"/>
    </source>
</evidence>
<dbReference type="CDD" id="cd07377">
    <property type="entry name" value="WHTH_GntR"/>
    <property type="match status" value="1"/>
</dbReference>
<dbReference type="InterPro" id="IPR008920">
    <property type="entry name" value="TF_FadR/GntR_C"/>
</dbReference>
<evidence type="ECO:0000259" key="4">
    <source>
        <dbReference type="PROSITE" id="PS50949"/>
    </source>
</evidence>
<evidence type="ECO:0000313" key="6">
    <source>
        <dbReference type="Proteomes" id="UP001272242"/>
    </source>
</evidence>
<dbReference type="InterPro" id="IPR000524">
    <property type="entry name" value="Tscrpt_reg_HTH_GntR"/>
</dbReference>
<dbReference type="InterPro" id="IPR036390">
    <property type="entry name" value="WH_DNA-bd_sf"/>
</dbReference>
<evidence type="ECO:0000256" key="2">
    <source>
        <dbReference type="ARBA" id="ARBA00023125"/>
    </source>
</evidence>
<dbReference type="SUPFAM" id="SSF46785">
    <property type="entry name" value="Winged helix' DNA-binding domain"/>
    <property type="match status" value="1"/>
</dbReference>
<feature type="domain" description="HTH gntR-type" evidence="4">
    <location>
        <begin position="24"/>
        <end position="91"/>
    </location>
</feature>
<accession>A0ABU5FB50</accession>
<proteinExistence type="predicted"/>
<evidence type="ECO:0000256" key="1">
    <source>
        <dbReference type="ARBA" id="ARBA00023015"/>
    </source>
</evidence>